<evidence type="ECO:0000256" key="1">
    <source>
        <dbReference type="ARBA" id="ARBA00022649"/>
    </source>
</evidence>
<dbReference type="InterPro" id="IPR052747">
    <property type="entry name" value="TA_system_RelE_toxin"/>
</dbReference>
<dbReference type="NCBIfam" id="TIGR02385">
    <property type="entry name" value="RelE_StbE"/>
    <property type="match status" value="1"/>
</dbReference>
<dbReference type="PANTHER" id="PTHR38813:SF1">
    <property type="entry name" value="TOXIN RELE1-RELATED"/>
    <property type="match status" value="1"/>
</dbReference>
<evidence type="ECO:0008006" key="4">
    <source>
        <dbReference type="Google" id="ProtNLM"/>
    </source>
</evidence>
<proteinExistence type="predicted"/>
<keyword evidence="1" id="KW-1277">Toxin-antitoxin system</keyword>
<dbReference type="RefSeq" id="WP_307905545.1">
    <property type="nucleotide sequence ID" value="NZ_AP027060.1"/>
</dbReference>
<dbReference type="EMBL" id="AP027060">
    <property type="protein sequence ID" value="BDU51681.1"/>
    <property type="molecule type" value="Genomic_DNA"/>
</dbReference>
<protein>
    <recommendedName>
        <fullName evidence="4">Type II toxin-antitoxin system RelE/ParE family toxin</fullName>
    </recommendedName>
</protein>
<evidence type="ECO:0000313" key="2">
    <source>
        <dbReference type="EMBL" id="BDU51681.1"/>
    </source>
</evidence>
<dbReference type="KEGG" id="haby:HLVA_22500"/>
<keyword evidence="3" id="KW-1185">Reference proteome</keyword>
<dbReference type="SUPFAM" id="SSF143011">
    <property type="entry name" value="RelE-like"/>
    <property type="match status" value="1"/>
</dbReference>
<dbReference type="Gene3D" id="3.30.2310.20">
    <property type="entry name" value="RelE-like"/>
    <property type="match status" value="1"/>
</dbReference>
<dbReference type="Proteomes" id="UP001321582">
    <property type="component" value="Plasmid pHIC"/>
</dbReference>
<keyword evidence="2" id="KW-0614">Plasmid</keyword>
<reference evidence="2 3" key="1">
    <citation type="submission" date="2022-11" db="EMBL/GenBank/DDBJ databases">
        <title>Haliovirga abyssi gen. nov., sp. nov., a mesophilic fermentative bacterium isolated from the Iheya North hydrothermal field and the proposal of Haliovirgaceae fam. nov.</title>
        <authorList>
            <person name="Miyazaki U."/>
            <person name="Tame A."/>
            <person name="Miyazaki J."/>
            <person name="Takai K."/>
            <person name="Sawayama S."/>
            <person name="Kitajima M."/>
            <person name="Okamoto A."/>
            <person name="Nakagawa S."/>
        </authorList>
    </citation>
    <scope>NUCLEOTIDE SEQUENCE [LARGE SCALE GENOMIC DNA]</scope>
    <source>
        <strain evidence="2 3">IC12</strain>
        <plasmid evidence="2 3">pHIC</plasmid>
    </source>
</reference>
<dbReference type="InterPro" id="IPR035093">
    <property type="entry name" value="RelE/ParE_toxin_dom_sf"/>
</dbReference>
<dbReference type="Pfam" id="PF05016">
    <property type="entry name" value="ParE_toxin"/>
    <property type="match status" value="1"/>
</dbReference>
<evidence type="ECO:0000313" key="3">
    <source>
        <dbReference type="Proteomes" id="UP001321582"/>
    </source>
</evidence>
<name>A0AAU9DDT3_9FUSO</name>
<organism evidence="2 3">
    <name type="scientific">Haliovirga abyssi</name>
    <dbReference type="NCBI Taxonomy" id="2996794"/>
    <lineage>
        <taxon>Bacteria</taxon>
        <taxon>Fusobacteriati</taxon>
        <taxon>Fusobacteriota</taxon>
        <taxon>Fusobacteriia</taxon>
        <taxon>Fusobacteriales</taxon>
        <taxon>Haliovirgaceae</taxon>
        <taxon>Haliovirga</taxon>
    </lineage>
</organism>
<gene>
    <name evidence="2" type="ORF">HLVA_22500</name>
</gene>
<geneLocation type="plasmid" evidence="2 3">
    <name>pHIC</name>
</geneLocation>
<sequence length="92" mass="11046">MKYKLKLSKKAVKFLNKHSNEKKKIINIFKEIMPNYEKALKKYDIKQLKGTLEETYRLRIGKYRVIYKIYNDILVVYVLAIGSRGDIYKNLK</sequence>
<dbReference type="InterPro" id="IPR007712">
    <property type="entry name" value="RelE/ParE_toxin"/>
</dbReference>
<dbReference type="PANTHER" id="PTHR38813">
    <property type="match status" value="1"/>
</dbReference>
<accession>A0AAU9DDT3</accession>
<dbReference type="AlphaFoldDB" id="A0AAU9DDT3"/>